<feature type="transmembrane region" description="Helical" evidence="2">
    <location>
        <begin position="7"/>
        <end position="26"/>
    </location>
</feature>
<dbReference type="Proteomes" id="UP000239997">
    <property type="component" value="Unassembled WGS sequence"/>
</dbReference>
<protein>
    <submittedName>
        <fullName evidence="5">TonB-dependent receptor-like protein</fullName>
    </submittedName>
</protein>
<dbReference type="EMBL" id="JPJI01000032">
    <property type="protein sequence ID" value="KEZ92947.1"/>
    <property type="molecule type" value="Genomic_DNA"/>
</dbReference>
<feature type="domain" description="Peptidase M56" evidence="3">
    <location>
        <begin position="163"/>
        <end position="262"/>
    </location>
</feature>
<dbReference type="Pfam" id="PF05569">
    <property type="entry name" value="Peptidase_M56"/>
    <property type="match status" value="1"/>
</dbReference>
<dbReference type="SUPFAM" id="SSF56935">
    <property type="entry name" value="Porins"/>
    <property type="match status" value="1"/>
</dbReference>
<keyword evidence="2" id="KW-0812">Transmembrane</keyword>
<dbReference type="Gene3D" id="2.170.130.10">
    <property type="entry name" value="TonB-dependent receptor, plug domain"/>
    <property type="match status" value="1"/>
</dbReference>
<feature type="transmembrane region" description="Helical" evidence="2">
    <location>
        <begin position="272"/>
        <end position="289"/>
    </location>
</feature>
<feature type="transmembrane region" description="Helical" evidence="2">
    <location>
        <begin position="38"/>
        <end position="59"/>
    </location>
</feature>
<sequence length="928" mass="107143">MEAVIEYLLKSAGVLSNFVLTYHFLLRRLTFFQANRCFLFLGIIASIAFPLIEITQTVYVEQPIQQYTYVPQQVATPMAIMLEQPAIPVDTAFDYWQLFGFLYVTVMVFFIGKMIVELSSLYRLIRSGKTVKSGNFVTVTLSRKLTPFSFFNYICISESEEPSAALDVILDHEKVHARQWHSIDVLLSHLYRAIFWINPLAWWLKKQIGENLEFIADAEAKTQTKSGVSYERTLLSSAAFHLQPSLANNFFTPFIKKRIMMLQKEASARWNAYKYALILPVIVVFLYSFNVVTEVEYLELENDPTLDIQNSLKESNDLNMINAVKVSKADSILKTSEELIYDITAQTTDEDLDRYASQINDYANYQVKFSDQERDERNRLKRLSISTKFPETKWDKNMTIGTEPFKLLLIKASKEKLWVNDDNSSETLYITKDGVHVEMGDDWTYGDLNIEQDENFQWSEVNSKDVKIYIKITPTSTKESLEEHKKFLKESHNVDFKYSKLRYKEGKLVSIKIELDDNDGAKIAQTYKNDTAIPNICINGSIKGDHKNWKLNNCEDAPQTTYQLGDVKYMNLSPDEYHQLTQMNVDSIMQTIKLSTINMDSLQNQIDLQLMNINFDSIESHIQKSLIYINSDSIGNYYQELPDLNDLDDINYSRFEMPNSNLSSGNYIVMNNSDSEKQLVIVDGKEFNGSVLSGNMDMSNVASMNILKGEDATDLYGEKGKDGVVIIATKDGEGLKELPSSVDRRALMDQRRFEMDSLRAMRRDQMESRRQELLQRRDEKRQQALIERDSLKRRVSIDSIRIDRNMRIEERRTAILQERERKKDEINKRREHIIANSRNGESTLSEIITSDTLMNFSEGMLEKYGEKVRAKGYSFNIKTFKERNGKVVKLKIEFAGTDYAIATNKGINKLTFDYFKDGLSPKMTSVSN</sequence>
<evidence type="ECO:0000256" key="2">
    <source>
        <dbReference type="SAM" id="Phobius"/>
    </source>
</evidence>
<keyword evidence="2" id="KW-0472">Membrane</keyword>
<evidence type="ECO:0000259" key="3">
    <source>
        <dbReference type="Pfam" id="PF05569"/>
    </source>
</evidence>
<comment type="caution">
    <text evidence="4">The sequence shown here is derived from an EMBL/GenBank/DDBJ whole genome shotgun (WGS) entry which is preliminary data.</text>
</comment>
<dbReference type="RefSeq" id="WP_036584400.1">
    <property type="nucleotide sequence ID" value="NZ_JPJI01000032.1"/>
</dbReference>
<dbReference type="InterPro" id="IPR052173">
    <property type="entry name" value="Beta-lactam_resp_regulator"/>
</dbReference>
<dbReference type="PANTHER" id="PTHR34978:SF3">
    <property type="entry name" value="SLR0241 PROTEIN"/>
    <property type="match status" value="1"/>
</dbReference>
<proteinExistence type="predicted"/>
<dbReference type="EMBL" id="PVNA01000005">
    <property type="protein sequence ID" value="PRX12823.1"/>
    <property type="molecule type" value="Genomic_DNA"/>
</dbReference>
<evidence type="ECO:0000256" key="1">
    <source>
        <dbReference type="SAM" id="Coils"/>
    </source>
</evidence>
<dbReference type="CDD" id="cd07341">
    <property type="entry name" value="M56_BlaR1_MecR1_like"/>
    <property type="match status" value="1"/>
</dbReference>
<feature type="transmembrane region" description="Helical" evidence="2">
    <location>
        <begin position="95"/>
        <end position="116"/>
    </location>
</feature>
<dbReference type="InterPro" id="IPR037066">
    <property type="entry name" value="Plug_dom_sf"/>
</dbReference>
<keyword evidence="1" id="KW-0175">Coiled coil</keyword>
<keyword evidence="2" id="KW-1133">Transmembrane helix</keyword>
<evidence type="ECO:0000313" key="4">
    <source>
        <dbReference type="EMBL" id="KEZ92947.1"/>
    </source>
</evidence>
<gene>
    <name evidence="4" type="ORF">IL45_12530</name>
    <name evidence="5" type="ORF">LY02_02475</name>
</gene>
<name>A0A084JVG3_NONUL</name>
<dbReference type="Proteomes" id="UP000028531">
    <property type="component" value="Unassembled WGS sequence"/>
</dbReference>
<evidence type="ECO:0000313" key="6">
    <source>
        <dbReference type="Proteomes" id="UP000028531"/>
    </source>
</evidence>
<dbReference type="InterPro" id="IPR008756">
    <property type="entry name" value="Peptidase_M56"/>
</dbReference>
<reference evidence="4 6" key="1">
    <citation type="submission" date="2014-07" db="EMBL/GenBank/DDBJ databases">
        <title>Draft genome sequence of Nonlabens ulvanivorans, an ulvan degrading bacterium.</title>
        <authorList>
            <person name="Kopel M."/>
            <person name="Helbert W."/>
            <person name="Henrissat B."/>
            <person name="Doniger T."/>
            <person name="Banin E."/>
        </authorList>
    </citation>
    <scope>NUCLEOTIDE SEQUENCE [LARGE SCALE GENOMIC DNA]</scope>
    <source>
        <strain evidence="4 6">PLR</strain>
    </source>
</reference>
<accession>A0A084JVG3</accession>
<dbReference type="PANTHER" id="PTHR34978">
    <property type="entry name" value="POSSIBLE SENSOR-TRANSDUCER PROTEIN BLAR"/>
    <property type="match status" value="1"/>
</dbReference>
<organism evidence="4 6">
    <name type="scientific">Nonlabens ulvanivorans</name>
    <name type="common">Persicivirga ulvanivorans</name>
    <dbReference type="NCBI Taxonomy" id="906888"/>
    <lineage>
        <taxon>Bacteria</taxon>
        <taxon>Pseudomonadati</taxon>
        <taxon>Bacteroidota</taxon>
        <taxon>Flavobacteriia</taxon>
        <taxon>Flavobacteriales</taxon>
        <taxon>Flavobacteriaceae</taxon>
        <taxon>Nonlabens</taxon>
    </lineage>
</organism>
<dbReference type="OrthoDB" id="1522859at2"/>
<evidence type="ECO:0000313" key="5">
    <source>
        <dbReference type="EMBL" id="PRX12823.1"/>
    </source>
</evidence>
<evidence type="ECO:0000313" key="7">
    <source>
        <dbReference type="Proteomes" id="UP000239997"/>
    </source>
</evidence>
<feature type="coiled-coil region" evidence="1">
    <location>
        <begin position="763"/>
        <end position="836"/>
    </location>
</feature>
<keyword evidence="7" id="KW-1185">Reference proteome</keyword>
<reference evidence="5 7" key="2">
    <citation type="submission" date="2018-03" db="EMBL/GenBank/DDBJ databases">
        <title>Genomic Encyclopedia of Archaeal and Bacterial Type Strains, Phase II (KMG-II): from individual species to whole genera.</title>
        <authorList>
            <person name="Goeker M."/>
        </authorList>
    </citation>
    <scope>NUCLEOTIDE SEQUENCE [LARGE SCALE GENOMIC DNA]</scope>
    <source>
        <strain evidence="5 7">DSM 22727</strain>
    </source>
</reference>
<dbReference type="AlphaFoldDB" id="A0A084JVG3"/>